<evidence type="ECO:0000256" key="7">
    <source>
        <dbReference type="SAM" id="MobiDB-lite"/>
    </source>
</evidence>
<evidence type="ECO:0000256" key="6">
    <source>
        <dbReference type="RuleBase" id="RU367155"/>
    </source>
</evidence>
<sequence>MGFLCLLTTTEKLLHRLLLLFHFTTLLNCLEKLGWACKLLPSHPWWTALGSQSSIYGESCGQLKPLLMEHPSNGDQLPCTKRAEQGLNKGHPAHFTVFPGDGQKPQAVISLQSATSEQHARFEQGFGQPMVCPKYPYMDQCYGVFSTYGPPIPGRVMLPLNLASENGPIYVNAKQYNGIMRRRQSRAKAVLETKLTKARKPYMHHSRHLHAMRRPRGTGGRFLNTKTSNGGKDGTEMKKAGEGKLSNPTGSQNSEVLQSDCGTLNSSKEAMGAGSTLSGSEVTSMYSREELEHNFPINHLGLSFHSFPEMMENGRGSVMPNRWVAPTDHCLQPQSKSFLAYLYLKLFFTSPGSTDILE</sequence>
<evidence type="ECO:0000256" key="2">
    <source>
        <dbReference type="ARBA" id="ARBA00023015"/>
    </source>
</evidence>
<dbReference type="EMBL" id="JBBPBN010000211">
    <property type="protein sequence ID" value="KAK8972479.1"/>
    <property type="molecule type" value="Genomic_DNA"/>
</dbReference>
<feature type="signal peptide" evidence="8">
    <location>
        <begin position="1"/>
        <end position="29"/>
    </location>
</feature>
<gene>
    <name evidence="9" type="ORF">V6N11_018840</name>
</gene>
<dbReference type="SMART" id="SM00521">
    <property type="entry name" value="CBF"/>
    <property type="match status" value="1"/>
</dbReference>
<feature type="region of interest" description="Disordered" evidence="7">
    <location>
        <begin position="214"/>
        <end position="256"/>
    </location>
</feature>
<keyword evidence="8" id="KW-0732">Signal</keyword>
<evidence type="ECO:0000256" key="4">
    <source>
        <dbReference type="ARBA" id="ARBA00023163"/>
    </source>
</evidence>
<evidence type="ECO:0000256" key="5">
    <source>
        <dbReference type="ARBA" id="ARBA00023242"/>
    </source>
</evidence>
<evidence type="ECO:0000256" key="1">
    <source>
        <dbReference type="ARBA" id="ARBA00004123"/>
    </source>
</evidence>
<comment type="similarity">
    <text evidence="6">Belongs to the NFYA/HAP2 subunit family.</text>
</comment>
<name>A0ABR2N8J6_9ROSI</name>
<comment type="caution">
    <text evidence="9">The sequence shown here is derived from an EMBL/GenBank/DDBJ whole genome shotgun (WGS) entry which is preliminary data.</text>
</comment>
<comment type="subcellular location">
    <subcellularLocation>
        <location evidence="1 6">Nucleus</location>
    </subcellularLocation>
</comment>
<feature type="compositionally biased region" description="Basic and acidic residues" evidence="7">
    <location>
        <begin position="233"/>
        <end position="242"/>
    </location>
</feature>
<reference evidence="9 10" key="1">
    <citation type="journal article" date="2024" name="G3 (Bethesda)">
        <title>Genome assembly of Hibiscus sabdariffa L. provides insights into metabolisms of medicinal natural products.</title>
        <authorList>
            <person name="Kim T."/>
        </authorList>
    </citation>
    <scope>NUCLEOTIDE SEQUENCE [LARGE SCALE GENOMIC DNA]</scope>
    <source>
        <strain evidence="9">TK-2024</strain>
        <tissue evidence="9">Old leaves</tissue>
    </source>
</reference>
<accession>A0ABR2N8J6</accession>
<comment type="function">
    <text evidence="6">Component of the sequence-specific heterotrimeric transcription factor (NF-Y) which specifically recognizes a 5'-CCAAT-3' box motif found in the promoters of its target genes.</text>
</comment>
<dbReference type="Proteomes" id="UP001396334">
    <property type="component" value="Unassembled WGS sequence"/>
</dbReference>
<dbReference type="InterPro" id="IPR001289">
    <property type="entry name" value="NFYA"/>
</dbReference>
<dbReference type="Gene3D" id="6.10.250.2430">
    <property type="match status" value="1"/>
</dbReference>
<evidence type="ECO:0000313" key="9">
    <source>
        <dbReference type="EMBL" id="KAK8972479.1"/>
    </source>
</evidence>
<protein>
    <recommendedName>
        <fullName evidence="6">Nuclear transcription factor Y subunit</fullName>
    </recommendedName>
</protein>
<feature type="compositionally biased region" description="Polar residues" evidence="7">
    <location>
        <begin position="246"/>
        <end position="256"/>
    </location>
</feature>
<keyword evidence="5 6" id="KW-0539">Nucleus</keyword>
<proteinExistence type="inferred from homology"/>
<organism evidence="9 10">
    <name type="scientific">Hibiscus sabdariffa</name>
    <name type="common">roselle</name>
    <dbReference type="NCBI Taxonomy" id="183260"/>
    <lineage>
        <taxon>Eukaryota</taxon>
        <taxon>Viridiplantae</taxon>
        <taxon>Streptophyta</taxon>
        <taxon>Embryophyta</taxon>
        <taxon>Tracheophyta</taxon>
        <taxon>Spermatophyta</taxon>
        <taxon>Magnoliopsida</taxon>
        <taxon>eudicotyledons</taxon>
        <taxon>Gunneridae</taxon>
        <taxon>Pentapetalae</taxon>
        <taxon>rosids</taxon>
        <taxon>malvids</taxon>
        <taxon>Malvales</taxon>
        <taxon>Malvaceae</taxon>
        <taxon>Malvoideae</taxon>
        <taxon>Hibiscus</taxon>
    </lineage>
</organism>
<feature type="chain" id="PRO_5046184735" description="Nuclear transcription factor Y subunit" evidence="8">
    <location>
        <begin position="30"/>
        <end position="358"/>
    </location>
</feature>
<evidence type="ECO:0000256" key="3">
    <source>
        <dbReference type="ARBA" id="ARBA00023125"/>
    </source>
</evidence>
<keyword evidence="10" id="KW-1185">Reference proteome</keyword>
<dbReference type="PRINTS" id="PR00616">
    <property type="entry name" value="CCAATSUBUNTB"/>
</dbReference>
<evidence type="ECO:0000313" key="10">
    <source>
        <dbReference type="Proteomes" id="UP001396334"/>
    </source>
</evidence>
<dbReference type="PANTHER" id="PTHR12632">
    <property type="entry name" value="TRANSCRIPTION FACTOR NF-Y ALPHA-RELATED"/>
    <property type="match status" value="1"/>
</dbReference>
<dbReference type="PROSITE" id="PS51152">
    <property type="entry name" value="NFYA_HAP2_2"/>
    <property type="match status" value="1"/>
</dbReference>
<keyword evidence="4 6" id="KW-0804">Transcription</keyword>
<keyword evidence="3 6" id="KW-0238">DNA-binding</keyword>
<evidence type="ECO:0000256" key="8">
    <source>
        <dbReference type="SAM" id="SignalP"/>
    </source>
</evidence>
<dbReference type="Pfam" id="PF02045">
    <property type="entry name" value="CBFB_NFYA"/>
    <property type="match status" value="1"/>
</dbReference>
<comment type="subunit">
    <text evidence="6">Heterotrimer.</text>
</comment>
<keyword evidence="2 6" id="KW-0805">Transcription regulation</keyword>